<dbReference type="GO" id="GO:0005886">
    <property type="term" value="C:plasma membrane"/>
    <property type="evidence" value="ECO:0007669"/>
    <property type="project" value="TreeGrafter"/>
</dbReference>
<keyword evidence="2 17" id="KW-0732">Signal</keyword>
<dbReference type="Gene3D" id="1.10.1370.30">
    <property type="match status" value="2"/>
</dbReference>
<keyword evidence="14" id="KW-0482">Metalloprotease</keyword>
<keyword evidence="16" id="KW-1133">Transmembrane helix</keyword>
<evidence type="ECO:0000313" key="20">
    <source>
        <dbReference type="Proteomes" id="UP000770661"/>
    </source>
</evidence>
<feature type="binding site" evidence="9">
    <location>
        <position position="394"/>
    </location>
    <ligand>
        <name>Zn(2+)</name>
        <dbReference type="ChEBI" id="CHEBI:29105"/>
        <label>1</label>
        <note>catalytic</note>
    </ligand>
</feature>
<comment type="caution">
    <text evidence="13">Lacks conserved residue(s) required for the propagation of feature annotation.</text>
</comment>
<feature type="active site" description="Proton donor 2" evidence="7">
    <location>
        <position position="1206"/>
    </location>
</feature>
<feature type="binding site" evidence="8">
    <location>
        <position position="216"/>
    </location>
    <ligand>
        <name>chloride</name>
        <dbReference type="ChEBI" id="CHEBI:17996"/>
        <label>1</label>
    </ligand>
</feature>
<feature type="disulfide bond" evidence="10">
    <location>
        <begin position="560"/>
        <end position="572"/>
    </location>
</feature>
<dbReference type="GO" id="GO:0008237">
    <property type="term" value="F:metallopeptidase activity"/>
    <property type="evidence" value="ECO:0007669"/>
    <property type="project" value="UniProtKB-KW"/>
</dbReference>
<dbReference type="SUPFAM" id="SSF55486">
    <property type="entry name" value="Metalloproteases ('zincins'), catalytic domain"/>
    <property type="match status" value="2"/>
</dbReference>
<dbReference type="EC" id="3.4.-.-" evidence="14"/>
<feature type="disulfide bond" evidence="10">
    <location>
        <begin position="360"/>
        <end position="381"/>
    </location>
</feature>
<keyword evidence="3 10" id="KW-1015">Disulfide bond</keyword>
<keyword evidence="9 14" id="KW-0862">Zinc</keyword>
<feature type="chain" id="PRO_5035189633" description="Angiotensin-converting enzyme" evidence="17">
    <location>
        <begin position="25"/>
        <end position="1396"/>
    </location>
</feature>
<evidence type="ECO:0000256" key="6">
    <source>
        <dbReference type="PIRSR" id="PIRSR601548-10"/>
    </source>
</evidence>
<evidence type="ECO:0000256" key="12">
    <source>
        <dbReference type="PIRSR" id="PIRSR601548-8"/>
    </source>
</evidence>
<reference evidence="19" key="1">
    <citation type="submission" date="2020-07" db="EMBL/GenBank/DDBJ databases">
        <title>The High-quality genome of the commercially important snow crab, Chionoecetes opilio.</title>
        <authorList>
            <person name="Jeong J.-H."/>
            <person name="Ryu S."/>
        </authorList>
    </citation>
    <scope>NUCLEOTIDE SEQUENCE</scope>
    <source>
        <strain evidence="19">MADBK_172401_WGS</strain>
        <tissue evidence="19">Digestive gland</tissue>
    </source>
</reference>
<protein>
    <recommendedName>
        <fullName evidence="14">Angiotensin-converting enzyme</fullName>
        <ecNumber evidence="14">3.4.-.-</ecNumber>
    </recommendedName>
</protein>
<dbReference type="CDD" id="cd06461">
    <property type="entry name" value="M2_ACE"/>
    <property type="match status" value="2"/>
</dbReference>
<keyword evidence="20" id="KW-1185">Reference proteome</keyword>
<evidence type="ECO:0000256" key="14">
    <source>
        <dbReference type="RuleBase" id="RU361144"/>
    </source>
</evidence>
<keyword evidence="16" id="KW-0812">Transmembrane</keyword>
<evidence type="ECO:0000256" key="9">
    <source>
        <dbReference type="PIRSR" id="PIRSR601548-3"/>
    </source>
</evidence>
<feature type="active site" description="Proton acceptor 2" evidence="11">
    <location>
        <position position="395"/>
    </location>
</feature>
<comment type="caution">
    <text evidence="19">The sequence shown here is derived from an EMBL/GenBank/DDBJ whole genome shotgun (WGS) entry which is preliminary data.</text>
</comment>
<comment type="cofactor">
    <cofactor evidence="14">
        <name>Zn(2+)</name>
        <dbReference type="ChEBI" id="CHEBI:29105"/>
    </cofactor>
    <text evidence="14">Binds 2 Zn(2+) ions per subunit.</text>
</comment>
<evidence type="ECO:0000256" key="17">
    <source>
        <dbReference type="SAM" id="SignalP"/>
    </source>
</evidence>
<evidence type="ECO:0000256" key="5">
    <source>
        <dbReference type="PIRSR" id="PIRSR601548-1"/>
    </source>
</evidence>
<dbReference type="PANTHER" id="PTHR10514:SF27">
    <property type="entry name" value="ANGIOTENSIN-CONVERTING ENZYME"/>
    <property type="match status" value="1"/>
</dbReference>
<evidence type="ECO:0000256" key="2">
    <source>
        <dbReference type="ARBA" id="ARBA00022729"/>
    </source>
</evidence>
<evidence type="ECO:0000259" key="18">
    <source>
        <dbReference type="Pfam" id="PF21222"/>
    </source>
</evidence>
<feature type="active site" description="Proton acceptor 1" evidence="5">
    <location>
        <position position="395"/>
    </location>
</feature>
<keyword evidence="14" id="KW-0121">Carboxypeptidase</keyword>
<dbReference type="PRINTS" id="PR00791">
    <property type="entry name" value="PEPDIPTASEA"/>
</dbReference>
<feature type="disulfide bond" evidence="13">
    <location>
        <begin position="141"/>
        <end position="149"/>
    </location>
</feature>
<feature type="glycosylation site" description="N-linked (GlcNAc...) asparagine; partial" evidence="6">
    <location>
        <position position="608"/>
    </location>
</feature>
<dbReference type="PANTHER" id="PTHR10514">
    <property type="entry name" value="ANGIOTENSIN-CONVERTING ENZYME"/>
    <property type="match status" value="1"/>
</dbReference>
<feature type="active site" description="Proton acceptor 2" evidence="7">
    <location>
        <position position="1049"/>
    </location>
</feature>
<feature type="transmembrane region" description="Helical" evidence="16">
    <location>
        <begin position="1336"/>
        <end position="1357"/>
    </location>
</feature>
<dbReference type="PROSITE" id="PS52011">
    <property type="entry name" value="PEPTIDASE_M2"/>
    <property type="match status" value="2"/>
</dbReference>
<evidence type="ECO:0000256" key="7">
    <source>
        <dbReference type="PIRSR" id="PIRSR601548-11"/>
    </source>
</evidence>
<dbReference type="CDD" id="cd12087">
    <property type="entry name" value="TM_EGFR-like"/>
    <property type="match status" value="1"/>
</dbReference>
<feature type="domain" description="Lysosome-associated membrane glycoprotein 2-like transmembrane" evidence="18">
    <location>
        <begin position="1336"/>
        <end position="1361"/>
    </location>
</feature>
<feature type="binding site" evidence="12">
    <location>
        <position position="398"/>
    </location>
    <ligand>
        <name>Zn(2+)</name>
        <dbReference type="ChEBI" id="CHEBI:29105"/>
        <label>2</label>
        <note>catalytic</note>
    </ligand>
</feature>
<dbReference type="GO" id="GO:0008241">
    <property type="term" value="F:peptidyl-dipeptidase activity"/>
    <property type="evidence" value="ECO:0007669"/>
    <property type="project" value="InterPro"/>
</dbReference>
<evidence type="ECO:0000256" key="13">
    <source>
        <dbReference type="PROSITE-ProRule" id="PRU01355"/>
    </source>
</evidence>
<keyword evidence="4 6" id="KW-0325">Glycoprotein</keyword>
<feature type="binding site" evidence="8">
    <location>
        <position position="544"/>
    </location>
    <ligand>
        <name>chloride</name>
        <dbReference type="ChEBI" id="CHEBI:17996"/>
        <label>1</label>
    </ligand>
</feature>
<dbReference type="EMBL" id="JACEEZ010026160">
    <property type="protein sequence ID" value="KAG0694353.1"/>
    <property type="molecule type" value="Genomic_DNA"/>
</dbReference>
<evidence type="ECO:0000256" key="4">
    <source>
        <dbReference type="ARBA" id="ARBA00023180"/>
    </source>
</evidence>
<keyword evidence="16" id="KW-0472">Membrane</keyword>
<keyword evidence="9 14" id="KW-0479">Metal-binding</keyword>
<dbReference type="GO" id="GO:0004180">
    <property type="term" value="F:carboxypeptidase activity"/>
    <property type="evidence" value="ECO:0007669"/>
    <property type="project" value="UniProtKB-KW"/>
</dbReference>
<evidence type="ECO:0000256" key="3">
    <source>
        <dbReference type="ARBA" id="ARBA00023157"/>
    </source>
</evidence>
<feature type="glycosylation site" description="N-linked (GlcNAc...) (complex) asparagine" evidence="6">
    <location>
        <position position="98"/>
    </location>
</feature>
<evidence type="ECO:0000256" key="15">
    <source>
        <dbReference type="SAM" id="MobiDB-lite"/>
    </source>
</evidence>
<feature type="compositionally biased region" description="Polar residues" evidence="15">
    <location>
        <begin position="657"/>
        <end position="679"/>
    </location>
</feature>
<dbReference type="InterPro" id="IPR048524">
    <property type="entry name" value="Lamp2-like_TM"/>
</dbReference>
<feature type="signal peptide" evidence="17">
    <location>
        <begin position="1"/>
        <end position="24"/>
    </location>
</feature>
<evidence type="ECO:0000313" key="19">
    <source>
        <dbReference type="EMBL" id="KAG0694353.1"/>
    </source>
</evidence>
<evidence type="ECO:0000256" key="10">
    <source>
        <dbReference type="PIRSR" id="PIRSR601548-4"/>
    </source>
</evidence>
<dbReference type="InterPro" id="IPR001548">
    <property type="entry name" value="Peptidase_M2"/>
</dbReference>
<dbReference type="Pfam" id="PF21222">
    <property type="entry name" value="Lamp2_2nd"/>
    <property type="match status" value="1"/>
</dbReference>
<organism evidence="19 20">
    <name type="scientific">Chionoecetes opilio</name>
    <name type="common">Atlantic snow crab</name>
    <name type="synonym">Cancer opilio</name>
    <dbReference type="NCBI Taxonomy" id="41210"/>
    <lineage>
        <taxon>Eukaryota</taxon>
        <taxon>Metazoa</taxon>
        <taxon>Ecdysozoa</taxon>
        <taxon>Arthropoda</taxon>
        <taxon>Crustacea</taxon>
        <taxon>Multicrustacea</taxon>
        <taxon>Malacostraca</taxon>
        <taxon>Eumalacostraca</taxon>
        <taxon>Eucarida</taxon>
        <taxon>Decapoda</taxon>
        <taxon>Pleocyemata</taxon>
        <taxon>Brachyura</taxon>
        <taxon>Eubrachyura</taxon>
        <taxon>Majoidea</taxon>
        <taxon>Majidae</taxon>
        <taxon>Chionoecetes</taxon>
    </lineage>
</organism>
<keyword evidence="14" id="KW-0378">Hydrolase</keyword>
<feature type="binding site" evidence="12">
    <location>
        <position position="394"/>
    </location>
    <ligand>
        <name>Zn(2+)</name>
        <dbReference type="ChEBI" id="CHEBI:29105"/>
        <label>2</label>
        <note>catalytic</note>
    </ligand>
</feature>
<feature type="binding site" evidence="9">
    <location>
        <position position="422"/>
    </location>
    <ligand>
        <name>Zn(2+)</name>
        <dbReference type="ChEBI" id="CHEBI:29105"/>
        <label>1</label>
        <note>catalytic</note>
    </ligand>
</feature>
<proteinExistence type="inferred from homology"/>
<feature type="region of interest" description="Disordered" evidence="15">
    <location>
        <begin position="657"/>
        <end position="688"/>
    </location>
</feature>
<feature type="active site" description="Proton donor 2" evidence="11">
    <location>
        <position position="535"/>
    </location>
</feature>
<dbReference type="GO" id="GO:0046872">
    <property type="term" value="F:metal ion binding"/>
    <property type="evidence" value="ECO:0007669"/>
    <property type="project" value="UniProtKB-KW"/>
</dbReference>
<name>A0A8J8WBV2_CHIOP</name>
<feature type="binding site" evidence="12">
    <location>
        <position position="422"/>
    </location>
    <ligand>
        <name>Zn(2+)</name>
        <dbReference type="ChEBI" id="CHEBI:29105"/>
        <label>2</label>
        <note>catalytic</note>
    </ligand>
</feature>
<feature type="active site" description="Proton donor 1" evidence="5">
    <location>
        <position position="535"/>
    </location>
</feature>
<feature type="binding site" evidence="9">
    <location>
        <position position="398"/>
    </location>
    <ligand>
        <name>Zn(2+)</name>
        <dbReference type="ChEBI" id="CHEBI:29105"/>
        <label>1</label>
        <note>catalytic</note>
    </ligand>
</feature>
<evidence type="ECO:0000256" key="16">
    <source>
        <dbReference type="SAM" id="Phobius"/>
    </source>
</evidence>
<evidence type="ECO:0000256" key="1">
    <source>
        <dbReference type="ARBA" id="ARBA00008139"/>
    </source>
</evidence>
<accession>A0A8J8WBV2</accession>
<feature type="glycosylation site" description="N-linked (GlcNAc...) (complex) asparagine" evidence="6">
    <location>
        <position position="79"/>
    </location>
</feature>
<dbReference type="OrthoDB" id="10029630at2759"/>
<dbReference type="Proteomes" id="UP000770661">
    <property type="component" value="Unassembled WGS sequence"/>
</dbReference>
<comment type="similarity">
    <text evidence="1 13 14">Belongs to the peptidase M2 family.</text>
</comment>
<dbReference type="GO" id="GO:0005764">
    <property type="term" value="C:lysosome"/>
    <property type="evidence" value="ECO:0007669"/>
    <property type="project" value="UniProtKB-ARBA"/>
</dbReference>
<evidence type="ECO:0000256" key="8">
    <source>
        <dbReference type="PIRSR" id="PIRSR601548-2"/>
    </source>
</evidence>
<sequence length="1396" mass="160370">MRGHLRGPCLTLLGLALLTAPLHAAITNEVQAEEYMKELNLRYNHECNKEMIARWDYITDVADSNKEVAANAAAVHYLNFKGEAAVNCSQYGYEAFTNMQLYRRFRFLSKKGPGALDHAELTEYKDLQAHMETIYGTATICDFYNPEQCDLILEPDIEAIMASSTNWDELRYVWEEWRDKSGKLMRDDFVRFVELSNKAATLDGFENTGEYWLNGYTVDQREADTFTSGQTVSAMEFREMLSTVWDQVSEGLYKKLHAYVRMRMQDVYPGKIDPKGPIPSHILGNMWAQTWGNIARHVMPFPEMPTFDVTDSMVENGWDIKKMFETAEDFFHSIGLFNMTSVFWERSVINQTEWGKIMVCHASAEDFCLGPEGDDYRIKMCTDVNMEDLITVHHEMGHIEYFMAYKNLPYVFRDSANPGFHEAIGDLIALSVSTPNHLENVLHLTPKGPTSVKNTKYTDEEKRDLNFLMQMALEKIAFLPFGYLIDKYRWSVYDGTIPTTELNAGWWNLRESLQGVAPPEGVRGEEFFDPGAKYHVPANVPYIRYFVSFIVQFQFQTRLCKAAGHTGPVHTCDIYGNTNAGYILRSALEEGFSDPWPNVLKMLGGSENIDPQAIINYFEPLIRFLDQALEEADQCIGWGDDCVEAESEEDLDTILASTESPDSLSTSNSTLMTESSTMGTEEPTVDPRKDEARALEDMDDMDDELTLLVQTATVYDWDYYTNESDATSAIANEAWGNVSSVFREWYNKTIAFYDYEGFKNESLIRRFRLQKNLDTAALSDEDIQKLNEIVKGMTSTYEEARVKDFDDETIDYDIDELEVVMAQTKDEEKLRYYWTEWREVSGKLMKDNYTEYIDLLNKAATDNKNGFKDAGEMWVETYAETGLDYTAEDFKTEIKDLWDSLKDFYKDLHGYVRFKLKEKYTSDVIDTKFIPAHLLGNMWAQSWENIYDIVAPFPSVPIPNISTALEDNINETRQMVSIAEEFFQSLGLYNMTDDFNSSSVFDQNEEETVICHASAWDFYDVVNDPSEGRFRIKMCADKNQGDFIVIHHEMGHTQYQMSYSIPRGERPLVFRDGANPGFHEAIGDTIALSVSTPRHLKMIEDYLYDNQTEQPQTSTQMTTDFDTYLSEESTEYEQNINFLMKTALAKIVFLPYAYILDQYRWELFTDNNTNTDFNKKWWELRLDVQGICPPDKRYPITDFDAGGKYHVANNVPYIRYFVAHILQFQFHHRLCSIALEDEFDEEQLFNCDIYNSTKAGDALREMLNNGASIEWHTQLQSFMGSSSANMNASAILDYFSPLHDYLKKFYTDHDEIEPGWDSGEIDDYLKNEDAYIPATVPIVVGVVLAAMVLIVIIAYFVGRARQKKKKNSSVADKTVEDDIEITVRSSRSGSGGSSDK</sequence>
<gene>
    <name evidence="19" type="primary">Ace_2</name>
    <name evidence="19" type="ORF">GWK47_003148</name>
</gene>
<dbReference type="GO" id="GO:0006508">
    <property type="term" value="P:proteolysis"/>
    <property type="evidence" value="ECO:0007669"/>
    <property type="project" value="UniProtKB-KW"/>
</dbReference>
<dbReference type="Pfam" id="PF01401">
    <property type="entry name" value="Peptidase_M2"/>
    <property type="match status" value="2"/>
</dbReference>
<keyword evidence="14" id="KW-0645">Protease</keyword>
<evidence type="ECO:0000256" key="11">
    <source>
        <dbReference type="PIRSR" id="PIRSR601548-6"/>
    </source>
</evidence>